<proteinExistence type="predicted"/>
<sequence length="252" mass="26977">MDDGLKQRLVGAVVLSAVAVLFVPVLFDQHDKHKVDTVSQIPSMPNIDPVDYQSPNRPDGIDPASKPDQMFIPEGGDDQHVDGGDAPQLTAQVSTGGASDAGGESKPVPNKAVANSQAEPFIAKPKISQNTAAEASAKPAPKPTPKPAKANPKKAEPKKAAPASSDILNADGTANAWVLQVISSSSETKAKSIVKQLQGKDYRAYYRSAKTPKGLIYRVYVGPKINRRTAERLKRELDKLLKVDALILRFQP</sequence>
<dbReference type="GO" id="GO:0032153">
    <property type="term" value="C:cell division site"/>
    <property type="evidence" value="ECO:0007669"/>
    <property type="project" value="TreeGrafter"/>
</dbReference>
<feature type="region of interest" description="Disordered" evidence="1">
    <location>
        <begin position="39"/>
        <end position="167"/>
    </location>
</feature>
<dbReference type="GO" id="GO:0042834">
    <property type="term" value="F:peptidoglycan binding"/>
    <property type="evidence" value="ECO:0007669"/>
    <property type="project" value="InterPro"/>
</dbReference>
<feature type="transmembrane region" description="Helical" evidence="2">
    <location>
        <begin position="9"/>
        <end position="27"/>
    </location>
</feature>
<dbReference type="Proteomes" id="UP000528457">
    <property type="component" value="Unassembled WGS sequence"/>
</dbReference>
<dbReference type="GO" id="GO:0030428">
    <property type="term" value="C:cell septum"/>
    <property type="evidence" value="ECO:0007669"/>
    <property type="project" value="TreeGrafter"/>
</dbReference>
<keyword evidence="2" id="KW-1133">Transmembrane helix</keyword>
<dbReference type="PANTHER" id="PTHR38687">
    <property type="entry name" value="CELL DIVISION PROTEIN DEDD-RELATED"/>
    <property type="match status" value="1"/>
</dbReference>
<feature type="domain" description="SPOR" evidence="3">
    <location>
        <begin position="171"/>
        <end position="250"/>
    </location>
</feature>
<evidence type="ECO:0000256" key="1">
    <source>
        <dbReference type="SAM" id="MobiDB-lite"/>
    </source>
</evidence>
<feature type="compositionally biased region" description="Low complexity" evidence="1">
    <location>
        <begin position="130"/>
        <end position="139"/>
    </location>
</feature>
<dbReference type="InterPro" id="IPR036680">
    <property type="entry name" value="SPOR-like_sf"/>
</dbReference>
<dbReference type="PROSITE" id="PS51724">
    <property type="entry name" value="SPOR"/>
    <property type="match status" value="1"/>
</dbReference>
<accession>A0A7X0JY11</accession>
<name>A0A7X0JY11_9GAMM</name>
<evidence type="ECO:0000256" key="2">
    <source>
        <dbReference type="SAM" id="Phobius"/>
    </source>
</evidence>
<dbReference type="InterPro" id="IPR007730">
    <property type="entry name" value="SPOR-like_dom"/>
</dbReference>
<dbReference type="AlphaFoldDB" id="A0A7X0JY11"/>
<dbReference type="EMBL" id="JACHHT010000003">
    <property type="protein sequence ID" value="MBB6523356.1"/>
    <property type="molecule type" value="Genomic_DNA"/>
</dbReference>
<dbReference type="PANTHER" id="PTHR38687:SF1">
    <property type="entry name" value="CELL DIVISION PROTEIN DEDD"/>
    <property type="match status" value="1"/>
</dbReference>
<dbReference type="InterPro" id="IPR052521">
    <property type="entry name" value="Cell_div_SPOR-domain"/>
</dbReference>
<protein>
    <submittedName>
        <fullName evidence="4">DedD protein</fullName>
    </submittedName>
</protein>
<keyword evidence="2" id="KW-0812">Transmembrane</keyword>
<dbReference type="GO" id="GO:0032506">
    <property type="term" value="P:cytokinetic process"/>
    <property type="evidence" value="ECO:0007669"/>
    <property type="project" value="TreeGrafter"/>
</dbReference>
<comment type="caution">
    <text evidence="4">The sequence shown here is derived from an EMBL/GenBank/DDBJ whole genome shotgun (WGS) entry which is preliminary data.</text>
</comment>
<dbReference type="FunCoup" id="A0A7X0JY11">
    <property type="interactions" value="37"/>
</dbReference>
<keyword evidence="5" id="KW-1185">Reference proteome</keyword>
<evidence type="ECO:0000313" key="4">
    <source>
        <dbReference type="EMBL" id="MBB6523356.1"/>
    </source>
</evidence>
<dbReference type="RefSeq" id="WP_166848096.1">
    <property type="nucleotide sequence ID" value="NZ_JAAONY010000003.1"/>
</dbReference>
<reference evidence="4 5" key="1">
    <citation type="submission" date="2020-08" db="EMBL/GenBank/DDBJ databases">
        <title>Genomic Encyclopedia of Type Strains, Phase IV (KMG-IV): sequencing the most valuable type-strain genomes for metagenomic binning, comparative biology and taxonomic classification.</title>
        <authorList>
            <person name="Goeker M."/>
        </authorList>
    </citation>
    <scope>NUCLEOTIDE SEQUENCE [LARGE SCALE GENOMIC DNA]</scope>
    <source>
        <strain evidence="4 5">DSM 22368</strain>
    </source>
</reference>
<dbReference type="SUPFAM" id="SSF110997">
    <property type="entry name" value="Sporulation related repeat"/>
    <property type="match status" value="1"/>
</dbReference>
<dbReference type="Gene3D" id="3.30.70.1070">
    <property type="entry name" value="Sporulation related repeat"/>
    <property type="match status" value="1"/>
</dbReference>
<organism evidence="4 5">
    <name type="scientific">Pseudoteredinibacter isoporae</name>
    <dbReference type="NCBI Taxonomy" id="570281"/>
    <lineage>
        <taxon>Bacteria</taxon>
        <taxon>Pseudomonadati</taxon>
        <taxon>Pseudomonadota</taxon>
        <taxon>Gammaproteobacteria</taxon>
        <taxon>Cellvibrionales</taxon>
        <taxon>Cellvibrionaceae</taxon>
        <taxon>Pseudoteredinibacter</taxon>
    </lineage>
</organism>
<evidence type="ECO:0000313" key="5">
    <source>
        <dbReference type="Proteomes" id="UP000528457"/>
    </source>
</evidence>
<keyword evidence="2" id="KW-0472">Membrane</keyword>
<gene>
    <name evidence="4" type="ORF">HNR48_003658</name>
</gene>
<evidence type="ECO:0000259" key="3">
    <source>
        <dbReference type="PROSITE" id="PS51724"/>
    </source>
</evidence>
<dbReference type="Pfam" id="PF05036">
    <property type="entry name" value="SPOR"/>
    <property type="match status" value="1"/>
</dbReference>
<dbReference type="InParanoid" id="A0A7X0JY11"/>